<gene>
    <name evidence="1" type="ORF">JJJA_0022</name>
</gene>
<dbReference type="EMBL" id="KF787094">
    <property type="protein sequence ID" value="AHC56538.1"/>
    <property type="molecule type" value="Genomic_DNA"/>
</dbReference>
<evidence type="ECO:0000313" key="2">
    <source>
        <dbReference type="Proteomes" id="UP000018886"/>
    </source>
</evidence>
<dbReference type="Proteomes" id="UP000018886">
    <property type="component" value="Segment"/>
</dbReference>
<protein>
    <submittedName>
        <fullName evidence="1">Uncharacterized protein</fullName>
    </submittedName>
</protein>
<sequence>MKNVSLFMGYNKQRLYRNILVDLGLEREDARYSSDNKTYTFTPDMFVEFVARALKDTQAVFSLRSMGFRAFEPVAASGQQQELDLNQMKEMSRTDPEQYLSELIGGILGVPVLVVKGEETCDCPGCTQGMSLAEALRANYRETGTVLGNVETKTDAILKSAAYKEQNKPSDADLTDMHEKALAWDKKITDATEQALDFFYQQLQPCPAWGVWKHLEKTNGHPAWLQFRPKKEYAEIPVKVLFTMAQRLRAQIMDMNP</sequence>
<accession>V9SKM9</accession>
<organism evidence="1 2">
    <name type="scientific">Achromobacter phage JWDelta</name>
    <dbReference type="NCBI Taxonomy" id="1416008"/>
    <lineage>
        <taxon>Viruses</taxon>
        <taxon>Duplodnaviria</taxon>
        <taxon>Heunggongvirae</taxon>
        <taxon>Uroviricota</taxon>
        <taxon>Caudoviricetes</taxon>
        <taxon>Schitoviridae</taxon>
        <taxon>Rothmandenesvirinae</taxon>
        <taxon>Jwalphavirus</taxon>
        <taxon>Jwalphavirus jwalpha</taxon>
    </lineage>
</organism>
<name>V9SKM9_9CAUD</name>
<evidence type="ECO:0000313" key="1">
    <source>
        <dbReference type="EMBL" id="AHC56538.1"/>
    </source>
</evidence>
<reference evidence="1 2" key="1">
    <citation type="journal article" date="2014" name="Virol. J.">
        <title>First genome sequences of Achromobacter phages reveal new members of the N4 family.</title>
        <authorList>
            <person name="Wittmann J."/>
            <person name="Dreiseikelmann B."/>
            <person name="Rohde M."/>
            <person name="Meier-Kolthoff J.P."/>
            <person name="Bunk B."/>
            <person name="Rohde C."/>
        </authorList>
    </citation>
    <scope>NUCLEOTIDE SEQUENCE [LARGE SCALE GENOMIC DNA]</scope>
</reference>
<proteinExistence type="predicted"/>